<evidence type="ECO:0000256" key="9">
    <source>
        <dbReference type="ARBA" id="ARBA00023002"/>
    </source>
</evidence>
<evidence type="ECO:0000313" key="15">
    <source>
        <dbReference type="Proteomes" id="UP001465976"/>
    </source>
</evidence>
<dbReference type="Pfam" id="PF00067">
    <property type="entry name" value="p450"/>
    <property type="match status" value="2"/>
</dbReference>
<evidence type="ECO:0000256" key="3">
    <source>
        <dbReference type="ARBA" id="ARBA00004721"/>
    </source>
</evidence>
<organism evidence="14 15">
    <name type="scientific">Marasmius crinis-equi</name>
    <dbReference type="NCBI Taxonomy" id="585013"/>
    <lineage>
        <taxon>Eukaryota</taxon>
        <taxon>Fungi</taxon>
        <taxon>Dikarya</taxon>
        <taxon>Basidiomycota</taxon>
        <taxon>Agaricomycotina</taxon>
        <taxon>Agaricomycetes</taxon>
        <taxon>Agaricomycetidae</taxon>
        <taxon>Agaricales</taxon>
        <taxon>Marasmiineae</taxon>
        <taxon>Marasmiaceae</taxon>
        <taxon>Marasmius</taxon>
    </lineage>
</organism>
<dbReference type="PANTHER" id="PTHR24305">
    <property type="entry name" value="CYTOCHROME P450"/>
    <property type="match status" value="1"/>
</dbReference>
<keyword evidence="12" id="KW-0472">Membrane</keyword>
<comment type="pathway">
    <text evidence="3">Secondary metabolite biosynthesis; terpenoid biosynthesis.</text>
</comment>
<dbReference type="InterPro" id="IPR036396">
    <property type="entry name" value="Cyt_P450_sf"/>
</dbReference>
<evidence type="ECO:0008006" key="16">
    <source>
        <dbReference type="Google" id="ProtNLM"/>
    </source>
</evidence>
<dbReference type="PANTHER" id="PTHR24305:SF166">
    <property type="entry name" value="CYTOCHROME P450 12A4, MITOCHONDRIAL-RELATED"/>
    <property type="match status" value="1"/>
</dbReference>
<reference evidence="14 15" key="1">
    <citation type="submission" date="2024-02" db="EMBL/GenBank/DDBJ databases">
        <title>A draft genome for the cacao thread blight pathogen Marasmius crinis-equi.</title>
        <authorList>
            <person name="Cohen S.P."/>
            <person name="Baruah I.K."/>
            <person name="Amoako-Attah I."/>
            <person name="Bukari Y."/>
            <person name="Meinhardt L.W."/>
            <person name="Bailey B.A."/>
        </authorList>
    </citation>
    <scope>NUCLEOTIDE SEQUENCE [LARGE SCALE GENOMIC DNA]</scope>
    <source>
        <strain evidence="14 15">GH-76</strain>
    </source>
</reference>
<keyword evidence="10" id="KW-0408">Iron</keyword>
<dbReference type="Gene3D" id="1.10.630.10">
    <property type="entry name" value="Cytochrome P450"/>
    <property type="match status" value="2"/>
</dbReference>
<comment type="cofactor">
    <cofactor evidence="1">
        <name>heme</name>
        <dbReference type="ChEBI" id="CHEBI:30413"/>
    </cofactor>
</comment>
<accession>A0ABR3FWY8</accession>
<keyword evidence="11" id="KW-0503">Monooxygenase</keyword>
<protein>
    <recommendedName>
        <fullName evidence="16">Cytochrome P450</fullName>
    </recommendedName>
</protein>
<dbReference type="InterPro" id="IPR050121">
    <property type="entry name" value="Cytochrome_P450_monoxygenase"/>
</dbReference>
<feature type="signal peptide" evidence="13">
    <location>
        <begin position="1"/>
        <end position="23"/>
    </location>
</feature>
<keyword evidence="8" id="KW-1133">Transmembrane helix</keyword>
<proteinExistence type="inferred from homology"/>
<evidence type="ECO:0000256" key="4">
    <source>
        <dbReference type="ARBA" id="ARBA00010617"/>
    </source>
</evidence>
<evidence type="ECO:0000256" key="2">
    <source>
        <dbReference type="ARBA" id="ARBA00004370"/>
    </source>
</evidence>
<dbReference type="PRINTS" id="PR00385">
    <property type="entry name" value="P450"/>
</dbReference>
<evidence type="ECO:0000313" key="14">
    <source>
        <dbReference type="EMBL" id="KAL0579646.1"/>
    </source>
</evidence>
<comment type="caution">
    <text evidence="14">The sequence shown here is derived from an EMBL/GenBank/DDBJ whole genome shotgun (WGS) entry which is preliminary data.</text>
</comment>
<evidence type="ECO:0000256" key="1">
    <source>
        <dbReference type="ARBA" id="ARBA00001971"/>
    </source>
</evidence>
<keyword evidence="13" id="KW-0732">Signal</keyword>
<keyword evidence="7" id="KW-0479">Metal-binding</keyword>
<comment type="similarity">
    <text evidence="4">Belongs to the cytochrome P450 family.</text>
</comment>
<evidence type="ECO:0000256" key="13">
    <source>
        <dbReference type="SAM" id="SignalP"/>
    </source>
</evidence>
<evidence type="ECO:0000256" key="5">
    <source>
        <dbReference type="ARBA" id="ARBA00022617"/>
    </source>
</evidence>
<evidence type="ECO:0000256" key="10">
    <source>
        <dbReference type="ARBA" id="ARBA00023004"/>
    </source>
</evidence>
<keyword evidence="15" id="KW-1185">Reference proteome</keyword>
<keyword evidence="9" id="KW-0560">Oxidoreductase</keyword>
<dbReference type="InterPro" id="IPR001128">
    <property type="entry name" value="Cyt_P450"/>
</dbReference>
<evidence type="ECO:0000256" key="7">
    <source>
        <dbReference type="ARBA" id="ARBA00022723"/>
    </source>
</evidence>
<dbReference type="EMBL" id="JBAHYK010000052">
    <property type="protein sequence ID" value="KAL0579646.1"/>
    <property type="molecule type" value="Genomic_DNA"/>
</dbReference>
<sequence>MSSLSHSVWQALLALSVASVVWGFFRRQAARNIMNKIPGPRASSWFKGNYADVFGPGWDFHSMMRTKYGPTSTFSSLFGQKYLYTFDPKAMHQILVKDQYTFEEQPAFIETNKLVFGLGLLSTLGDHHRKQRKMLNPVFSVAHMRNMLPIFHEVTHKLKDTIARKISSGEQEIDMLSWTSRTALELVGQAGLGYSFDPLTDEEHAHPYTAAMKELFPLQARMTWARVYVVVPLVRIFPQWLLRFLAHHVPIRDLQRYRELSSIMWNLSTDIYQGKLRALEAGDSAVVEQIGSGKDIISILMNENMKASEEEKLDEVEIIGQNPDVQSKLRQEFRAAREAQGGEDLSYDELVSLPYLDAVCRETLRLCEDGSLMSEIPLPADTDIFISILNANRNVDLWGPDALEWKPERWLSPLPQAIPDAKIPGVYSHFTHRMTFIGGGRSCIGFKFSQLEMKAVLFHLVEKFEFKPSGKEIYWMNNVIANPMVKAGGKGGPQLPIKIELAK</sequence>
<name>A0ABR3FWY8_9AGAR</name>
<comment type="subcellular location">
    <subcellularLocation>
        <location evidence="2">Membrane</location>
    </subcellularLocation>
</comment>
<evidence type="ECO:0000256" key="11">
    <source>
        <dbReference type="ARBA" id="ARBA00023033"/>
    </source>
</evidence>
<evidence type="ECO:0000256" key="6">
    <source>
        <dbReference type="ARBA" id="ARBA00022692"/>
    </source>
</evidence>
<evidence type="ECO:0000256" key="12">
    <source>
        <dbReference type="ARBA" id="ARBA00023136"/>
    </source>
</evidence>
<keyword evidence="5" id="KW-0349">Heme</keyword>
<gene>
    <name evidence="14" type="ORF">V5O48_002342</name>
</gene>
<dbReference type="SUPFAM" id="SSF48264">
    <property type="entry name" value="Cytochrome P450"/>
    <property type="match status" value="1"/>
</dbReference>
<evidence type="ECO:0000256" key="8">
    <source>
        <dbReference type="ARBA" id="ARBA00022989"/>
    </source>
</evidence>
<dbReference type="Proteomes" id="UP001465976">
    <property type="component" value="Unassembled WGS sequence"/>
</dbReference>
<keyword evidence="6" id="KW-0812">Transmembrane</keyword>
<feature type="chain" id="PRO_5046695560" description="Cytochrome P450" evidence="13">
    <location>
        <begin position="24"/>
        <end position="503"/>
    </location>
</feature>